<dbReference type="PROSITE" id="PS50977">
    <property type="entry name" value="HTH_TETR_2"/>
    <property type="match status" value="1"/>
</dbReference>
<dbReference type="Gene3D" id="1.10.357.10">
    <property type="entry name" value="Tetracycline Repressor, domain 2"/>
    <property type="match status" value="1"/>
</dbReference>
<proteinExistence type="predicted"/>
<feature type="DNA-binding region" description="H-T-H motif" evidence="4">
    <location>
        <begin position="33"/>
        <end position="52"/>
    </location>
</feature>
<dbReference type="SUPFAM" id="SSF46689">
    <property type="entry name" value="Homeodomain-like"/>
    <property type="match status" value="1"/>
</dbReference>
<accession>A0A229ULY8</accession>
<evidence type="ECO:0000256" key="2">
    <source>
        <dbReference type="ARBA" id="ARBA00023125"/>
    </source>
</evidence>
<organism evidence="6 7">
    <name type="scientific">Paenibacillus rigui</name>
    <dbReference type="NCBI Taxonomy" id="554312"/>
    <lineage>
        <taxon>Bacteria</taxon>
        <taxon>Bacillati</taxon>
        <taxon>Bacillota</taxon>
        <taxon>Bacilli</taxon>
        <taxon>Bacillales</taxon>
        <taxon>Paenibacillaceae</taxon>
        <taxon>Paenibacillus</taxon>
    </lineage>
</organism>
<sequence>MTNIQQLSTNPSFLLLLEAAEQLILEKGCRSTTLQDIINRTGLSKGAIYHYVSSKDELFGLILQTKMELMNQRFHEAVQQAAGTGENSLPFHAIAEGLAENSLEQSVLNTIFIYLLSHKDQPKIAAILEQHQTSVYETVLQWIRIGQQARVIPAEADASKIASMYIVFSYGLRVQQQLNPAVPITTKDIFNVILRPGQKG</sequence>
<keyword evidence="7" id="KW-1185">Reference proteome</keyword>
<evidence type="ECO:0000256" key="4">
    <source>
        <dbReference type="PROSITE-ProRule" id="PRU00335"/>
    </source>
</evidence>
<evidence type="ECO:0000256" key="3">
    <source>
        <dbReference type="ARBA" id="ARBA00023163"/>
    </source>
</evidence>
<reference evidence="6 7" key="1">
    <citation type="submission" date="2017-07" db="EMBL/GenBank/DDBJ databases">
        <title>Genome sequencing and assembly of Paenibacillus rigui.</title>
        <authorList>
            <person name="Mayilraj S."/>
        </authorList>
    </citation>
    <scope>NUCLEOTIDE SEQUENCE [LARGE SCALE GENOMIC DNA]</scope>
    <source>
        <strain evidence="6 7">JCM 16352</strain>
    </source>
</reference>
<dbReference type="RefSeq" id="WP_094016896.1">
    <property type="nucleotide sequence ID" value="NZ_NMQW01000033.1"/>
</dbReference>
<dbReference type="PANTHER" id="PTHR47506:SF6">
    <property type="entry name" value="HTH-TYPE TRANSCRIPTIONAL REPRESSOR NEMR"/>
    <property type="match status" value="1"/>
</dbReference>
<evidence type="ECO:0000313" key="7">
    <source>
        <dbReference type="Proteomes" id="UP000215509"/>
    </source>
</evidence>
<dbReference type="EMBL" id="NMQW01000033">
    <property type="protein sequence ID" value="OXM84324.1"/>
    <property type="molecule type" value="Genomic_DNA"/>
</dbReference>
<dbReference type="InterPro" id="IPR009057">
    <property type="entry name" value="Homeodomain-like_sf"/>
</dbReference>
<dbReference type="PRINTS" id="PR00455">
    <property type="entry name" value="HTHTETR"/>
</dbReference>
<dbReference type="InterPro" id="IPR036271">
    <property type="entry name" value="Tet_transcr_reg_TetR-rel_C_sf"/>
</dbReference>
<dbReference type="GO" id="GO:0003677">
    <property type="term" value="F:DNA binding"/>
    <property type="evidence" value="ECO:0007669"/>
    <property type="project" value="UniProtKB-UniRule"/>
</dbReference>
<protein>
    <submittedName>
        <fullName evidence="6">TetR family transcriptional regulator</fullName>
    </submittedName>
</protein>
<keyword evidence="2 4" id="KW-0238">DNA-binding</keyword>
<keyword evidence="3" id="KW-0804">Transcription</keyword>
<evidence type="ECO:0000259" key="5">
    <source>
        <dbReference type="PROSITE" id="PS50977"/>
    </source>
</evidence>
<dbReference type="InterPro" id="IPR001647">
    <property type="entry name" value="HTH_TetR"/>
</dbReference>
<comment type="caution">
    <text evidence="6">The sequence shown here is derived from an EMBL/GenBank/DDBJ whole genome shotgun (WGS) entry which is preliminary data.</text>
</comment>
<dbReference type="OrthoDB" id="9814703at2"/>
<dbReference type="AlphaFoldDB" id="A0A229ULY8"/>
<dbReference type="PANTHER" id="PTHR47506">
    <property type="entry name" value="TRANSCRIPTIONAL REGULATORY PROTEIN"/>
    <property type="match status" value="1"/>
</dbReference>
<gene>
    <name evidence="6" type="ORF">CF651_21315</name>
</gene>
<dbReference type="Pfam" id="PF00440">
    <property type="entry name" value="TetR_N"/>
    <property type="match status" value="1"/>
</dbReference>
<evidence type="ECO:0000313" key="6">
    <source>
        <dbReference type="EMBL" id="OXM84324.1"/>
    </source>
</evidence>
<dbReference type="Proteomes" id="UP000215509">
    <property type="component" value="Unassembled WGS sequence"/>
</dbReference>
<feature type="domain" description="HTH tetR-type" evidence="5">
    <location>
        <begin position="10"/>
        <end position="70"/>
    </location>
</feature>
<evidence type="ECO:0000256" key="1">
    <source>
        <dbReference type="ARBA" id="ARBA00023015"/>
    </source>
</evidence>
<keyword evidence="1" id="KW-0805">Transcription regulation</keyword>
<dbReference type="SUPFAM" id="SSF48498">
    <property type="entry name" value="Tetracyclin repressor-like, C-terminal domain"/>
    <property type="match status" value="1"/>
</dbReference>
<name>A0A229ULY8_9BACL</name>